<evidence type="ECO:0000256" key="5">
    <source>
        <dbReference type="ARBA" id="ARBA00023204"/>
    </source>
</evidence>
<dbReference type="AlphaFoldDB" id="A0A4R6MGK2"/>
<accession>A0A4R6MGK2</accession>
<dbReference type="CDD" id="cd06529">
    <property type="entry name" value="S24_LexA-like"/>
    <property type="match status" value="1"/>
</dbReference>
<dbReference type="InterPro" id="IPR006197">
    <property type="entry name" value="Peptidase_S24_LexA"/>
</dbReference>
<dbReference type="Gene3D" id="2.10.109.10">
    <property type="entry name" value="Umud Fragment, subunit A"/>
    <property type="match status" value="1"/>
</dbReference>
<organism evidence="9 10">
    <name type="scientific">Marinomonas balearica</name>
    <dbReference type="NCBI Taxonomy" id="491947"/>
    <lineage>
        <taxon>Bacteria</taxon>
        <taxon>Pseudomonadati</taxon>
        <taxon>Pseudomonadota</taxon>
        <taxon>Gammaproteobacteria</taxon>
        <taxon>Oceanospirillales</taxon>
        <taxon>Oceanospirillaceae</taxon>
        <taxon>Marinomonas</taxon>
    </lineage>
</organism>
<dbReference type="Pfam" id="PF00717">
    <property type="entry name" value="Peptidase_S24"/>
    <property type="match status" value="1"/>
</dbReference>
<dbReference type="EMBL" id="SNXC01000009">
    <property type="protein sequence ID" value="TDO99920.1"/>
    <property type="molecule type" value="Genomic_DNA"/>
</dbReference>
<dbReference type="GO" id="GO:0006281">
    <property type="term" value="P:DNA repair"/>
    <property type="evidence" value="ECO:0007669"/>
    <property type="project" value="UniProtKB-KW"/>
</dbReference>
<dbReference type="PRINTS" id="PR00726">
    <property type="entry name" value="LEXASERPTASE"/>
</dbReference>
<keyword evidence="4 7" id="KW-0068">Autocatalytic cleavage</keyword>
<dbReference type="InterPro" id="IPR050077">
    <property type="entry name" value="LexA_repressor"/>
</dbReference>
<evidence type="ECO:0000256" key="1">
    <source>
        <dbReference type="ARBA" id="ARBA00007484"/>
    </source>
</evidence>
<dbReference type="NCBIfam" id="NF007621">
    <property type="entry name" value="PRK10276.1"/>
    <property type="match status" value="1"/>
</dbReference>
<name>A0A4R6MGK2_9GAMM</name>
<dbReference type="GO" id="GO:0006355">
    <property type="term" value="P:regulation of DNA-templated transcription"/>
    <property type="evidence" value="ECO:0007669"/>
    <property type="project" value="InterPro"/>
</dbReference>
<dbReference type="GO" id="GO:0016787">
    <property type="term" value="F:hydrolase activity"/>
    <property type="evidence" value="ECO:0007669"/>
    <property type="project" value="UniProtKB-KW"/>
</dbReference>
<evidence type="ECO:0000313" key="10">
    <source>
        <dbReference type="Proteomes" id="UP000294656"/>
    </source>
</evidence>
<keyword evidence="6" id="KW-0742">SOS response</keyword>
<keyword evidence="3 7" id="KW-0378">Hydrolase</keyword>
<dbReference type="GO" id="GO:0009432">
    <property type="term" value="P:SOS response"/>
    <property type="evidence" value="ECO:0007669"/>
    <property type="project" value="UniProtKB-KW"/>
</dbReference>
<comment type="similarity">
    <text evidence="1 7">Belongs to the peptidase S24 family.</text>
</comment>
<reference evidence="9 10" key="1">
    <citation type="submission" date="2019-03" db="EMBL/GenBank/DDBJ databases">
        <title>Genomic Encyclopedia of Type Strains, Phase III (KMG-III): the genomes of soil and plant-associated and newly described type strains.</title>
        <authorList>
            <person name="Whitman W."/>
        </authorList>
    </citation>
    <scope>NUCLEOTIDE SEQUENCE [LARGE SCALE GENOMIC DNA]</scope>
    <source>
        <strain evidence="9 10">CECT 7378</strain>
    </source>
</reference>
<dbReference type="InterPro" id="IPR036286">
    <property type="entry name" value="LexA/Signal_pep-like_sf"/>
</dbReference>
<dbReference type="GO" id="GO:0003677">
    <property type="term" value="F:DNA binding"/>
    <property type="evidence" value="ECO:0007669"/>
    <property type="project" value="InterPro"/>
</dbReference>
<gene>
    <name evidence="9" type="ORF">DFP79_0931</name>
</gene>
<comment type="caution">
    <text evidence="9">The sequence shown here is derived from an EMBL/GenBank/DDBJ whole genome shotgun (WGS) entry which is preliminary data.</text>
</comment>
<proteinExistence type="inferred from homology"/>
<keyword evidence="5" id="KW-0234">DNA repair</keyword>
<feature type="domain" description="Peptidase S24/S26A/S26B/S26C" evidence="8">
    <location>
        <begin position="32"/>
        <end position="147"/>
    </location>
</feature>
<dbReference type="SUPFAM" id="SSF51306">
    <property type="entry name" value="LexA/Signal peptidase"/>
    <property type="match status" value="1"/>
</dbReference>
<dbReference type="PANTHER" id="PTHR33516">
    <property type="entry name" value="LEXA REPRESSOR"/>
    <property type="match status" value="1"/>
</dbReference>
<evidence type="ECO:0000256" key="4">
    <source>
        <dbReference type="ARBA" id="ARBA00022813"/>
    </source>
</evidence>
<dbReference type="Proteomes" id="UP000294656">
    <property type="component" value="Unassembled WGS sequence"/>
</dbReference>
<keyword evidence="2" id="KW-0227">DNA damage</keyword>
<evidence type="ECO:0000256" key="2">
    <source>
        <dbReference type="ARBA" id="ARBA00022763"/>
    </source>
</evidence>
<sequence>MDIQYLVFAMRVTYLGSAESSAFLSSNKMQIPLYVESVSAGFPSPAQDFVERTLDLNELCIQHPSATFFVRAQGDSMIEAGIHCGDVLVVDRSLTSKHGDIVIACVHGEMTVKVLELMPAVALRPRNKAYPVIPISEESGLEVFGVVTGVVRKIER</sequence>
<evidence type="ECO:0000256" key="6">
    <source>
        <dbReference type="ARBA" id="ARBA00023236"/>
    </source>
</evidence>
<evidence type="ECO:0000313" key="9">
    <source>
        <dbReference type="EMBL" id="TDO99920.1"/>
    </source>
</evidence>
<evidence type="ECO:0000256" key="3">
    <source>
        <dbReference type="ARBA" id="ARBA00022801"/>
    </source>
</evidence>
<evidence type="ECO:0000256" key="7">
    <source>
        <dbReference type="RuleBase" id="RU003991"/>
    </source>
</evidence>
<protein>
    <submittedName>
        <fullName evidence="9">SOS response UmuD protein</fullName>
    </submittedName>
</protein>
<keyword evidence="10" id="KW-1185">Reference proteome</keyword>
<evidence type="ECO:0000259" key="8">
    <source>
        <dbReference type="Pfam" id="PF00717"/>
    </source>
</evidence>
<dbReference type="PANTHER" id="PTHR33516:SF2">
    <property type="entry name" value="LEXA REPRESSOR-RELATED"/>
    <property type="match status" value="1"/>
</dbReference>
<dbReference type="InterPro" id="IPR015927">
    <property type="entry name" value="Peptidase_S24_S26A/B/C"/>
</dbReference>
<dbReference type="InterPro" id="IPR039418">
    <property type="entry name" value="LexA-like"/>
</dbReference>